<dbReference type="PANTHER" id="PTHR24027">
    <property type="entry name" value="CADHERIN-23"/>
    <property type="match status" value="1"/>
</dbReference>
<comment type="subcellular location">
    <subcellularLocation>
        <location evidence="1">Membrane</location>
        <topology evidence="1">Single-pass membrane protein</topology>
    </subcellularLocation>
</comment>
<name>A0A4W5NBI2_9TELE</name>
<reference evidence="14" key="3">
    <citation type="submission" date="2025-09" db="UniProtKB">
        <authorList>
            <consortium name="Ensembl"/>
        </authorList>
    </citation>
    <scope>IDENTIFICATION</scope>
</reference>
<evidence type="ECO:0000256" key="8">
    <source>
        <dbReference type="ARBA" id="ARBA00022989"/>
    </source>
</evidence>
<keyword evidence="15" id="KW-1185">Reference proteome</keyword>
<keyword evidence="11" id="KW-0325">Glycoprotein</keyword>
<dbReference type="GO" id="GO:0008013">
    <property type="term" value="F:beta-catenin binding"/>
    <property type="evidence" value="ECO:0007669"/>
    <property type="project" value="TreeGrafter"/>
</dbReference>
<dbReference type="GO" id="GO:0016477">
    <property type="term" value="P:cell migration"/>
    <property type="evidence" value="ECO:0007669"/>
    <property type="project" value="TreeGrafter"/>
</dbReference>
<dbReference type="SMART" id="SM00112">
    <property type="entry name" value="CA"/>
    <property type="match status" value="2"/>
</dbReference>
<proteinExistence type="predicted"/>
<keyword evidence="7" id="KW-0130">Cell adhesion</keyword>
<dbReference type="FunFam" id="2.60.40.60:FF:000033">
    <property type="entry name" value="FAT atypical cadherin 1"/>
    <property type="match status" value="1"/>
</dbReference>
<dbReference type="STRING" id="62062.ENSHHUP00000047268"/>
<dbReference type="GO" id="GO:0016342">
    <property type="term" value="C:catenin complex"/>
    <property type="evidence" value="ECO:0007669"/>
    <property type="project" value="TreeGrafter"/>
</dbReference>
<evidence type="ECO:0000256" key="3">
    <source>
        <dbReference type="ARBA" id="ARBA00022692"/>
    </source>
</evidence>
<reference evidence="15" key="1">
    <citation type="submission" date="2018-06" db="EMBL/GenBank/DDBJ databases">
        <title>Genome assembly of Danube salmon.</title>
        <authorList>
            <person name="Macqueen D.J."/>
            <person name="Gundappa M.K."/>
        </authorList>
    </citation>
    <scope>NUCLEOTIDE SEQUENCE [LARGE SCALE GENOMIC DNA]</scope>
</reference>
<dbReference type="FunFam" id="2.60.40.60:FF:000039">
    <property type="entry name" value="FAT atypical cadherin 3"/>
    <property type="match status" value="1"/>
</dbReference>
<keyword evidence="9" id="KW-0472">Membrane</keyword>
<dbReference type="InterPro" id="IPR002126">
    <property type="entry name" value="Cadherin-like_dom"/>
</dbReference>
<keyword evidence="5" id="KW-0677">Repeat</keyword>
<keyword evidence="2" id="KW-0245">EGF-like domain</keyword>
<dbReference type="PRINTS" id="PR00205">
    <property type="entry name" value="CADHERIN"/>
</dbReference>
<dbReference type="Proteomes" id="UP000314982">
    <property type="component" value="Unassembled WGS sequence"/>
</dbReference>
<keyword evidence="3" id="KW-0812">Transmembrane</keyword>
<evidence type="ECO:0000256" key="12">
    <source>
        <dbReference type="PROSITE-ProRule" id="PRU00043"/>
    </source>
</evidence>
<feature type="domain" description="Cadherin" evidence="13">
    <location>
        <begin position="142"/>
        <end position="232"/>
    </location>
</feature>
<dbReference type="PROSITE" id="PS00232">
    <property type="entry name" value="CADHERIN_1"/>
    <property type="match status" value="1"/>
</dbReference>
<evidence type="ECO:0000256" key="9">
    <source>
        <dbReference type="ARBA" id="ARBA00023136"/>
    </source>
</evidence>
<organism evidence="14 15">
    <name type="scientific">Hucho hucho</name>
    <name type="common">huchen</name>
    <dbReference type="NCBI Taxonomy" id="62062"/>
    <lineage>
        <taxon>Eukaryota</taxon>
        <taxon>Metazoa</taxon>
        <taxon>Chordata</taxon>
        <taxon>Craniata</taxon>
        <taxon>Vertebrata</taxon>
        <taxon>Euteleostomi</taxon>
        <taxon>Actinopterygii</taxon>
        <taxon>Neopterygii</taxon>
        <taxon>Teleostei</taxon>
        <taxon>Protacanthopterygii</taxon>
        <taxon>Salmoniformes</taxon>
        <taxon>Salmonidae</taxon>
        <taxon>Salmoninae</taxon>
        <taxon>Hucho</taxon>
    </lineage>
</organism>
<dbReference type="GeneTree" id="ENSGT00940000157733"/>
<keyword evidence="10" id="KW-1015">Disulfide bond</keyword>
<keyword evidence="4" id="KW-0732">Signal</keyword>
<dbReference type="GO" id="GO:0045296">
    <property type="term" value="F:cadherin binding"/>
    <property type="evidence" value="ECO:0007669"/>
    <property type="project" value="TreeGrafter"/>
</dbReference>
<dbReference type="PANTHER" id="PTHR24027:SF423">
    <property type="entry name" value="PROTOCADHERIN-16"/>
    <property type="match status" value="1"/>
</dbReference>
<keyword evidence="8" id="KW-1133">Transmembrane helix</keyword>
<evidence type="ECO:0000256" key="4">
    <source>
        <dbReference type="ARBA" id="ARBA00022729"/>
    </source>
</evidence>
<evidence type="ECO:0000256" key="10">
    <source>
        <dbReference type="ARBA" id="ARBA00023157"/>
    </source>
</evidence>
<sequence length="238" mass="26374">MLAEKLLHGTKIQAPTEPDDNFMDIHSVNRYSPQFAESFPSVIEVKEDLPVGARVVHLSASDTDSGFNGKLVYVISGGDTESRFIVDMNTGRLLVHTPLDRETTDHYTLNVTVYDLGIPQKSSSRLLDVKILDANDNSPQFLQDSYSVEISENTPVGTDIVQVDSTDKDQGDNGVIRYSIVADTDQFAIDELTGVVTVKKQLDREVHPVYILKIAARDQAVNEPQLVSTVLLKRVIFL</sequence>
<evidence type="ECO:0000256" key="2">
    <source>
        <dbReference type="ARBA" id="ARBA00022536"/>
    </source>
</evidence>
<dbReference type="InterPro" id="IPR020894">
    <property type="entry name" value="Cadherin_CS"/>
</dbReference>
<evidence type="ECO:0000256" key="1">
    <source>
        <dbReference type="ARBA" id="ARBA00004167"/>
    </source>
</evidence>
<evidence type="ECO:0000256" key="11">
    <source>
        <dbReference type="ARBA" id="ARBA00023180"/>
    </source>
</evidence>
<dbReference type="Gene3D" id="2.60.40.60">
    <property type="entry name" value="Cadherins"/>
    <property type="match status" value="2"/>
</dbReference>
<evidence type="ECO:0000256" key="7">
    <source>
        <dbReference type="ARBA" id="ARBA00022889"/>
    </source>
</evidence>
<reference evidence="14" key="2">
    <citation type="submission" date="2025-08" db="UniProtKB">
        <authorList>
            <consortium name="Ensembl"/>
        </authorList>
    </citation>
    <scope>IDENTIFICATION</scope>
</reference>
<dbReference type="InterPro" id="IPR039808">
    <property type="entry name" value="Cadherin"/>
</dbReference>
<dbReference type="Ensembl" id="ENSHHUT00000048999.1">
    <property type="protein sequence ID" value="ENSHHUP00000047268.1"/>
    <property type="gene ID" value="ENSHHUG00000028730.1"/>
</dbReference>
<evidence type="ECO:0000313" key="14">
    <source>
        <dbReference type="Ensembl" id="ENSHHUP00000047268.1"/>
    </source>
</evidence>
<accession>A0A4W5NBI2</accession>
<keyword evidence="6 12" id="KW-0106">Calcium</keyword>
<dbReference type="AlphaFoldDB" id="A0A4W5NBI2"/>
<dbReference type="InterPro" id="IPR015919">
    <property type="entry name" value="Cadherin-like_sf"/>
</dbReference>
<dbReference type="GO" id="GO:0005509">
    <property type="term" value="F:calcium ion binding"/>
    <property type="evidence" value="ECO:0007669"/>
    <property type="project" value="UniProtKB-UniRule"/>
</dbReference>
<dbReference type="GO" id="GO:0007156">
    <property type="term" value="P:homophilic cell adhesion via plasma membrane adhesion molecules"/>
    <property type="evidence" value="ECO:0007669"/>
    <property type="project" value="InterPro"/>
</dbReference>
<dbReference type="SUPFAM" id="SSF49313">
    <property type="entry name" value="Cadherin-like"/>
    <property type="match status" value="2"/>
</dbReference>
<evidence type="ECO:0000313" key="15">
    <source>
        <dbReference type="Proteomes" id="UP000314982"/>
    </source>
</evidence>
<feature type="domain" description="Cadherin" evidence="13">
    <location>
        <begin position="37"/>
        <end position="141"/>
    </location>
</feature>
<evidence type="ECO:0000259" key="13">
    <source>
        <dbReference type="PROSITE" id="PS50268"/>
    </source>
</evidence>
<protein>
    <recommendedName>
        <fullName evidence="13">Cadherin domain-containing protein</fullName>
    </recommendedName>
</protein>
<dbReference type="GO" id="GO:0009653">
    <property type="term" value="P:anatomical structure morphogenesis"/>
    <property type="evidence" value="ECO:0007669"/>
    <property type="project" value="UniProtKB-ARBA"/>
</dbReference>
<dbReference type="Pfam" id="PF00028">
    <property type="entry name" value="Cadherin"/>
    <property type="match status" value="2"/>
</dbReference>
<dbReference type="PROSITE" id="PS50268">
    <property type="entry name" value="CADHERIN_2"/>
    <property type="match status" value="2"/>
</dbReference>
<evidence type="ECO:0000256" key="5">
    <source>
        <dbReference type="ARBA" id="ARBA00022737"/>
    </source>
</evidence>
<evidence type="ECO:0000256" key="6">
    <source>
        <dbReference type="ARBA" id="ARBA00022837"/>
    </source>
</evidence>
<dbReference type="CDD" id="cd11304">
    <property type="entry name" value="Cadherin_repeat"/>
    <property type="match status" value="2"/>
</dbReference>